<dbReference type="InterPro" id="IPR052337">
    <property type="entry name" value="SAT4-like"/>
</dbReference>
<feature type="transmembrane region" description="Helical" evidence="7">
    <location>
        <begin position="110"/>
        <end position="132"/>
    </location>
</feature>
<feature type="transmembrane region" description="Helical" evidence="7">
    <location>
        <begin position="144"/>
        <end position="167"/>
    </location>
</feature>
<accession>A0AA39XAV8</accession>
<dbReference type="EMBL" id="JAULSR010000002">
    <property type="protein sequence ID" value="KAK0630534.1"/>
    <property type="molecule type" value="Genomic_DNA"/>
</dbReference>
<evidence type="ECO:0000313" key="10">
    <source>
        <dbReference type="Proteomes" id="UP001174934"/>
    </source>
</evidence>
<keyword evidence="10" id="KW-1185">Reference proteome</keyword>
<sequence length="443" mass="48161">MADPLANFPAMVPPPGEVSNFIDPYSLAPAGRIVVYVTLPLMVISVALRIYTRLFVTRTIGTDDYLCVAAAAAVVSYCAVTLSVFGGGYLGPHQWNVRLTSITPDYIKGAIVITCLYSASALFIKASLFVFYLRIFRPSTLANIMIWTGLVLVVLFYVICIITTSVFCNPTQWSNSTSQIDFLIKQGSSNCNHPQLNLSAAQGVFSTLSDIYLLSIPIIFISTLELPLRRKVGICGIFLVGLLATGCSIATLTFRFQQRNSEDFSWFSALNIILGTAELNAGVICACIPVAFVIFKRITSTPGLWVSSLRQYLRSATRGRLSRRNQSATVVGKDGEGSEYATKEDYHLNKLPNIPRATITGLGTFVRGGKNQQSTELTQMSGLTTGTYAEIGTVEEEYHQQLKRFESSSTTAAAAPQSRRGERQTTPGGAVTPKQSHDHGTAS</sequence>
<keyword evidence="2 7" id="KW-0812">Transmembrane</keyword>
<comment type="similarity">
    <text evidence="5">Belongs to the SAT4 family.</text>
</comment>
<dbReference type="Pfam" id="PF20684">
    <property type="entry name" value="Fung_rhodopsin"/>
    <property type="match status" value="1"/>
</dbReference>
<dbReference type="Proteomes" id="UP001174934">
    <property type="component" value="Unassembled WGS sequence"/>
</dbReference>
<evidence type="ECO:0000256" key="3">
    <source>
        <dbReference type="ARBA" id="ARBA00022989"/>
    </source>
</evidence>
<keyword evidence="4 7" id="KW-0472">Membrane</keyword>
<protein>
    <recommendedName>
        <fullName evidence="8">Rhodopsin domain-containing protein</fullName>
    </recommendedName>
</protein>
<feature type="transmembrane region" description="Helical" evidence="7">
    <location>
        <begin position="232"/>
        <end position="254"/>
    </location>
</feature>
<evidence type="ECO:0000256" key="5">
    <source>
        <dbReference type="ARBA" id="ARBA00038359"/>
    </source>
</evidence>
<evidence type="ECO:0000256" key="6">
    <source>
        <dbReference type="SAM" id="MobiDB-lite"/>
    </source>
</evidence>
<evidence type="ECO:0000256" key="2">
    <source>
        <dbReference type="ARBA" id="ARBA00022692"/>
    </source>
</evidence>
<name>A0AA39XAV8_9PEZI</name>
<dbReference type="PANTHER" id="PTHR33048">
    <property type="entry name" value="PTH11-LIKE INTEGRAL MEMBRANE PROTEIN (AFU_ORTHOLOGUE AFUA_5G11245)"/>
    <property type="match status" value="1"/>
</dbReference>
<dbReference type="AlphaFoldDB" id="A0AA39XAV8"/>
<feature type="region of interest" description="Disordered" evidence="6">
    <location>
        <begin position="404"/>
        <end position="443"/>
    </location>
</feature>
<dbReference type="InterPro" id="IPR049326">
    <property type="entry name" value="Rhodopsin_dom_fungi"/>
</dbReference>
<feature type="transmembrane region" description="Helical" evidence="7">
    <location>
        <begin position="33"/>
        <end position="52"/>
    </location>
</feature>
<feature type="domain" description="Rhodopsin" evidence="8">
    <location>
        <begin position="48"/>
        <end position="296"/>
    </location>
</feature>
<evidence type="ECO:0000256" key="7">
    <source>
        <dbReference type="SAM" id="Phobius"/>
    </source>
</evidence>
<feature type="transmembrane region" description="Helical" evidence="7">
    <location>
        <begin position="266"/>
        <end position="295"/>
    </location>
</feature>
<organism evidence="9 10">
    <name type="scientific">Bombardia bombarda</name>
    <dbReference type="NCBI Taxonomy" id="252184"/>
    <lineage>
        <taxon>Eukaryota</taxon>
        <taxon>Fungi</taxon>
        <taxon>Dikarya</taxon>
        <taxon>Ascomycota</taxon>
        <taxon>Pezizomycotina</taxon>
        <taxon>Sordariomycetes</taxon>
        <taxon>Sordariomycetidae</taxon>
        <taxon>Sordariales</taxon>
        <taxon>Lasiosphaeriaceae</taxon>
        <taxon>Bombardia</taxon>
    </lineage>
</organism>
<evidence type="ECO:0000256" key="4">
    <source>
        <dbReference type="ARBA" id="ARBA00023136"/>
    </source>
</evidence>
<comment type="subcellular location">
    <subcellularLocation>
        <location evidence="1">Membrane</location>
        <topology evidence="1">Multi-pass membrane protein</topology>
    </subcellularLocation>
</comment>
<dbReference type="GO" id="GO:0016020">
    <property type="term" value="C:membrane"/>
    <property type="evidence" value="ECO:0007669"/>
    <property type="project" value="UniProtKB-SubCell"/>
</dbReference>
<feature type="transmembrane region" description="Helical" evidence="7">
    <location>
        <begin position="64"/>
        <end position="90"/>
    </location>
</feature>
<reference evidence="9" key="1">
    <citation type="submission" date="2023-06" db="EMBL/GenBank/DDBJ databases">
        <title>Genome-scale phylogeny and comparative genomics of the fungal order Sordariales.</title>
        <authorList>
            <consortium name="Lawrence Berkeley National Laboratory"/>
            <person name="Hensen N."/>
            <person name="Bonometti L."/>
            <person name="Westerberg I."/>
            <person name="Brannstrom I.O."/>
            <person name="Guillou S."/>
            <person name="Cros-Aarteil S."/>
            <person name="Calhoun S."/>
            <person name="Haridas S."/>
            <person name="Kuo A."/>
            <person name="Mondo S."/>
            <person name="Pangilinan J."/>
            <person name="Riley R."/>
            <person name="LaButti K."/>
            <person name="Andreopoulos B."/>
            <person name="Lipzen A."/>
            <person name="Chen C."/>
            <person name="Yanf M."/>
            <person name="Daum C."/>
            <person name="Ng V."/>
            <person name="Clum A."/>
            <person name="Steindorff A."/>
            <person name="Ohm R."/>
            <person name="Martin F."/>
            <person name="Silar P."/>
            <person name="Natvig D."/>
            <person name="Lalanne C."/>
            <person name="Gautier V."/>
            <person name="Ament-velasquez S.L."/>
            <person name="Kruys A."/>
            <person name="Hutchinson M.I."/>
            <person name="Powell A.J."/>
            <person name="Barry K."/>
            <person name="Miller A.N."/>
            <person name="Grigoriev I.V."/>
            <person name="Debuchy R."/>
            <person name="Gladieux P."/>
            <person name="Thoren M.H."/>
            <person name="Johannesson H."/>
        </authorList>
    </citation>
    <scope>NUCLEOTIDE SEQUENCE</scope>
    <source>
        <strain evidence="9">SMH3391-2</strain>
    </source>
</reference>
<evidence type="ECO:0000313" key="9">
    <source>
        <dbReference type="EMBL" id="KAK0630534.1"/>
    </source>
</evidence>
<evidence type="ECO:0000256" key="1">
    <source>
        <dbReference type="ARBA" id="ARBA00004141"/>
    </source>
</evidence>
<dbReference type="PANTHER" id="PTHR33048:SF158">
    <property type="entry name" value="MEMBRANE PROTEIN PTH11-LIKE, PUTATIVE-RELATED"/>
    <property type="match status" value="1"/>
</dbReference>
<evidence type="ECO:0000259" key="8">
    <source>
        <dbReference type="Pfam" id="PF20684"/>
    </source>
</evidence>
<proteinExistence type="inferred from homology"/>
<comment type="caution">
    <text evidence="9">The sequence shown here is derived from an EMBL/GenBank/DDBJ whole genome shotgun (WGS) entry which is preliminary data.</text>
</comment>
<gene>
    <name evidence="9" type="ORF">B0T17DRAFT_616176</name>
</gene>
<keyword evidence="3 7" id="KW-1133">Transmembrane helix</keyword>